<accession>A0A928V2L4</accession>
<sequence>MEKYFVLFLYLSEKLNLLSKNPYMKSVTILKSVKLMACLTLTLLLTNCATKKDIEVNVLQINKIIPKNNVFIISTEDNQPFSIRGKNVSSQLIVLETPSSKITLEPKQDFDLVISANSNIKVKNSSDKDARVNMRIKDHTSKIISSLEEIK</sequence>
<proteinExistence type="predicted"/>
<evidence type="ECO:0000313" key="1">
    <source>
        <dbReference type="EMBL" id="MBE8714994.1"/>
    </source>
</evidence>
<protein>
    <submittedName>
        <fullName evidence="1">Uncharacterized protein</fullName>
    </submittedName>
</protein>
<name>A0A928V2L4_9SPHI</name>
<gene>
    <name evidence="1" type="ORF">C4F49_15020</name>
</gene>
<dbReference type="AlphaFoldDB" id="A0A928V2L4"/>
<comment type="caution">
    <text evidence="1">The sequence shown here is derived from an EMBL/GenBank/DDBJ whole genome shotgun (WGS) entry which is preliminary data.</text>
</comment>
<keyword evidence="2" id="KW-1185">Reference proteome</keyword>
<dbReference type="EMBL" id="PRDK01000009">
    <property type="protein sequence ID" value="MBE8714994.1"/>
    <property type="molecule type" value="Genomic_DNA"/>
</dbReference>
<reference evidence="1" key="1">
    <citation type="submission" date="2018-02" db="EMBL/GenBank/DDBJ databases">
        <authorList>
            <person name="Vasarhelyi B.M."/>
            <person name="Deshmukh S."/>
            <person name="Balint B."/>
            <person name="Kukolya J."/>
        </authorList>
    </citation>
    <scope>NUCLEOTIDE SEQUENCE</scope>
    <source>
        <strain evidence="1">KB22</strain>
    </source>
</reference>
<evidence type="ECO:0000313" key="2">
    <source>
        <dbReference type="Proteomes" id="UP000616201"/>
    </source>
</evidence>
<dbReference type="Proteomes" id="UP000616201">
    <property type="component" value="Unassembled WGS sequence"/>
</dbReference>
<organism evidence="1 2">
    <name type="scientific">Sphingobacterium hungaricum</name>
    <dbReference type="NCBI Taxonomy" id="2082723"/>
    <lineage>
        <taxon>Bacteria</taxon>
        <taxon>Pseudomonadati</taxon>
        <taxon>Bacteroidota</taxon>
        <taxon>Sphingobacteriia</taxon>
        <taxon>Sphingobacteriales</taxon>
        <taxon>Sphingobacteriaceae</taxon>
        <taxon>Sphingobacterium</taxon>
    </lineage>
</organism>